<dbReference type="Gene3D" id="1.20.1580.10">
    <property type="entry name" value="ABC transporter ATPase like domain"/>
    <property type="match status" value="1"/>
</dbReference>
<sequence>MSEYTDSMVVHNLRRFLFEPTPQKVDFTLLDLAQRCMDGSKDEVVGAPILGSKTNSAALMMQSMSPEPYAMLWALVRSIRPGDRHFALLHNLLTSEVRLKFLEDGFKTKQITSKDAAKGVARSAIIQFLFKRGICTKCNGKGFVYSQDDRKHIDCSKCEGKRENAYNQSERHRISGLTIARKNYLKIYDQYEKYALGVLGDWRLDLDAHLRGHFYKVAEEYNL</sequence>
<accession>N8RPL6</accession>
<evidence type="ECO:0000313" key="2">
    <source>
        <dbReference type="Proteomes" id="UP000023776"/>
    </source>
</evidence>
<reference evidence="1 2" key="1">
    <citation type="submission" date="2013-02" db="EMBL/GenBank/DDBJ databases">
        <title>The Genome Sequence of Acinetobacter parvus CIP 108168.</title>
        <authorList>
            <consortium name="The Broad Institute Genome Sequencing Platform"/>
            <consortium name="The Broad Institute Genome Sequencing Center for Infectious Disease"/>
            <person name="Cerqueira G."/>
            <person name="Feldgarden M."/>
            <person name="Courvalin P."/>
            <person name="Perichon B."/>
            <person name="Grillot-Courvalin C."/>
            <person name="Clermont D."/>
            <person name="Rocha E."/>
            <person name="Yoon E.-J."/>
            <person name="Nemec A."/>
            <person name="Walker B."/>
            <person name="Young S.K."/>
            <person name="Zeng Q."/>
            <person name="Gargeya S."/>
            <person name="Fitzgerald M."/>
            <person name="Haas B."/>
            <person name="Abouelleil A."/>
            <person name="Alvarado L."/>
            <person name="Arachchi H.M."/>
            <person name="Berlin A.M."/>
            <person name="Chapman S.B."/>
            <person name="Dewar J."/>
            <person name="Goldberg J."/>
            <person name="Griggs A."/>
            <person name="Gujja S."/>
            <person name="Hansen M."/>
            <person name="Howarth C."/>
            <person name="Imamovic A."/>
            <person name="Larimer J."/>
            <person name="McCowan C."/>
            <person name="Murphy C."/>
            <person name="Neiman D."/>
            <person name="Pearson M."/>
            <person name="Priest M."/>
            <person name="Roberts A."/>
            <person name="Saif S."/>
            <person name="Shea T."/>
            <person name="Sisk P."/>
            <person name="Sykes S."/>
            <person name="Wortman J."/>
            <person name="Nusbaum C."/>
            <person name="Birren B."/>
        </authorList>
    </citation>
    <scope>NUCLEOTIDE SEQUENCE [LARGE SCALE GENOMIC DNA]</scope>
    <source>
        <strain evidence="1 2">CIP 108168</strain>
    </source>
</reference>
<protein>
    <submittedName>
        <fullName evidence="1">Uncharacterized protein</fullName>
    </submittedName>
</protein>
<dbReference type="HOGENOM" id="CLU_1238030_0_0_6"/>
<organism evidence="1 2">
    <name type="scientific">Acinetobacter parvus DSM 16617 = CIP 108168</name>
    <dbReference type="NCBI Taxonomy" id="981333"/>
    <lineage>
        <taxon>Bacteria</taxon>
        <taxon>Pseudomonadati</taxon>
        <taxon>Pseudomonadota</taxon>
        <taxon>Gammaproteobacteria</taxon>
        <taxon>Moraxellales</taxon>
        <taxon>Moraxellaceae</taxon>
        <taxon>Acinetobacter</taxon>
    </lineage>
</organism>
<proteinExistence type="predicted"/>
<dbReference type="GeneID" id="99690113"/>
<dbReference type="AlphaFoldDB" id="N8RPL6"/>
<dbReference type="PATRIC" id="fig|981333.9.peg.1844"/>
<gene>
    <name evidence="1" type="ORF">F988_01788</name>
</gene>
<dbReference type="Proteomes" id="UP000023776">
    <property type="component" value="Unassembled WGS sequence"/>
</dbReference>
<keyword evidence="2" id="KW-1185">Reference proteome</keyword>
<dbReference type="EMBL" id="APOM01000047">
    <property type="protein sequence ID" value="ENU36037.1"/>
    <property type="molecule type" value="Genomic_DNA"/>
</dbReference>
<name>N8RPL6_9GAMM</name>
<evidence type="ECO:0000313" key="1">
    <source>
        <dbReference type="EMBL" id="ENU36037.1"/>
    </source>
</evidence>
<dbReference type="RefSeq" id="WP_004682576.1">
    <property type="nucleotide sequence ID" value="NZ_AIEB01000012.1"/>
</dbReference>
<comment type="caution">
    <text evidence="1">The sequence shown here is derived from an EMBL/GenBank/DDBJ whole genome shotgun (WGS) entry which is preliminary data.</text>
</comment>